<dbReference type="Pfam" id="PF13968">
    <property type="entry name" value="DUF4220"/>
    <property type="match status" value="1"/>
</dbReference>
<dbReference type="OrthoDB" id="676705at2759"/>
<dbReference type="Pfam" id="PF04578">
    <property type="entry name" value="DUF594"/>
    <property type="match status" value="1"/>
</dbReference>
<keyword evidence="1" id="KW-1133">Transmembrane helix</keyword>
<dbReference type="EMBL" id="CM027682">
    <property type="protein sequence ID" value="KAG0536547.1"/>
    <property type="molecule type" value="Genomic_DNA"/>
</dbReference>
<sequence length="690" mass="78550">MQEAGLTLVWLLDLWNRWATQFLVVFSLMQQLVLLFFAGVRRHKDGGVKMGFLWLAYQLVDYTTTYALGNLAISSAPHEHQLVAFWAPFLLLHLGGPDNITAYSLEDNKLWERHFLTLVAQVLGAGYVLYKHVSDHGTLFVTGAVFMMGVGAVKFWERTWSLRQASFSIIRESVKTEAPARCIFFLEYETPPCGFKGDTAQEEELFKRHAHALFHVCKSAMVDSSIDDDGSNTRSNHGDLGQVLEGFKKQDTKYKWMLMEIELSLMYDILYTKAAMVHTWFGYCIRIVSVLTVSTSLLLFWFSVKAGYSRVDVVITYALFGGALLLEIISLLGALLSTWTFAFLCSTQWSGLRHAALCSGRWNRLRRVVISLHRLAYITRVADYFRLSRRWHGTMGQCNMLDMCTRRGTTRPLRGIWARMLGSSVWTVNIPDTVKEHVVGYINSINEDGSINTLGVIRKNWGQVALERHDFKVEEAHLGAEVQEAIVIWHIATDILLVKLEKLRTKDTESVVGAIKAISHYLMFLLVERPAMLPGLAQIKLYQRTEKTLSDEWKGVVDELAPTLSSSWIYTIYTVVMELHGGGASSNSRIHRREQLAKRLLNHQPKLDKFGIKSRVRFGISLAEKLLTREGKKKDSLRIVLDVWTDILVYVANRCSRESHAKQLSIGGEFTTLIWLMTEHCHQASYRPTS</sequence>
<gene>
    <name evidence="3" type="ORF">BDA96_03G073600</name>
</gene>
<accession>A0A921ULF2</accession>
<evidence type="ECO:0000313" key="3">
    <source>
        <dbReference type="EMBL" id="KAG0536547.1"/>
    </source>
</evidence>
<dbReference type="Proteomes" id="UP000807115">
    <property type="component" value="Chromosome 3"/>
</dbReference>
<feature type="transmembrane region" description="Helical" evidence="1">
    <location>
        <begin position="18"/>
        <end position="40"/>
    </location>
</feature>
<protein>
    <recommendedName>
        <fullName evidence="2">DUF4220 domain-containing protein</fullName>
    </recommendedName>
</protein>
<dbReference type="InterPro" id="IPR025315">
    <property type="entry name" value="DUF4220"/>
</dbReference>
<evidence type="ECO:0000256" key="1">
    <source>
        <dbReference type="SAM" id="Phobius"/>
    </source>
</evidence>
<dbReference type="KEGG" id="sbi:8060790"/>
<feature type="transmembrane region" description="Helical" evidence="1">
    <location>
        <begin position="52"/>
        <end position="73"/>
    </location>
</feature>
<dbReference type="PANTHER" id="PTHR31325">
    <property type="entry name" value="OS01G0798800 PROTEIN-RELATED"/>
    <property type="match status" value="1"/>
</dbReference>
<feature type="transmembrane region" description="Helical" evidence="1">
    <location>
        <begin position="139"/>
        <end position="156"/>
    </location>
</feature>
<comment type="caution">
    <text evidence="3">The sequence shown here is derived from an EMBL/GenBank/DDBJ whole genome shotgun (WGS) entry which is preliminary data.</text>
</comment>
<feature type="transmembrane region" description="Helical" evidence="1">
    <location>
        <begin position="314"/>
        <end position="344"/>
    </location>
</feature>
<reference evidence="3" key="1">
    <citation type="journal article" date="2019" name="BMC Genomics">
        <title>A new reference genome for Sorghum bicolor reveals high levels of sequence similarity between sweet and grain genotypes: implications for the genetics of sugar metabolism.</title>
        <authorList>
            <person name="Cooper E.A."/>
            <person name="Brenton Z.W."/>
            <person name="Flinn B.S."/>
            <person name="Jenkins J."/>
            <person name="Shu S."/>
            <person name="Flowers D."/>
            <person name="Luo F."/>
            <person name="Wang Y."/>
            <person name="Xia P."/>
            <person name="Barry K."/>
            <person name="Daum C."/>
            <person name="Lipzen A."/>
            <person name="Yoshinaga Y."/>
            <person name="Schmutz J."/>
            <person name="Saski C."/>
            <person name="Vermerris W."/>
            <person name="Kresovich S."/>
        </authorList>
    </citation>
    <scope>NUCLEOTIDE SEQUENCE</scope>
</reference>
<keyword evidence="1" id="KW-0472">Membrane</keyword>
<proteinExistence type="predicted"/>
<organism evidence="3 4">
    <name type="scientific">Sorghum bicolor</name>
    <name type="common">Sorghum</name>
    <name type="synonym">Sorghum vulgare</name>
    <dbReference type="NCBI Taxonomy" id="4558"/>
    <lineage>
        <taxon>Eukaryota</taxon>
        <taxon>Viridiplantae</taxon>
        <taxon>Streptophyta</taxon>
        <taxon>Embryophyta</taxon>
        <taxon>Tracheophyta</taxon>
        <taxon>Spermatophyta</taxon>
        <taxon>Magnoliopsida</taxon>
        <taxon>Liliopsida</taxon>
        <taxon>Poales</taxon>
        <taxon>Poaceae</taxon>
        <taxon>PACMAD clade</taxon>
        <taxon>Panicoideae</taxon>
        <taxon>Andropogonodae</taxon>
        <taxon>Andropogoneae</taxon>
        <taxon>Sorghinae</taxon>
        <taxon>Sorghum</taxon>
    </lineage>
</organism>
<feature type="domain" description="DUF4220" evidence="2">
    <location>
        <begin position="54"/>
        <end position="402"/>
    </location>
</feature>
<dbReference type="AlphaFoldDB" id="A0A921ULF2"/>
<dbReference type="InterPro" id="IPR007658">
    <property type="entry name" value="DUF594"/>
</dbReference>
<reference evidence="3" key="2">
    <citation type="submission" date="2020-10" db="EMBL/GenBank/DDBJ databases">
        <authorList>
            <person name="Cooper E.A."/>
            <person name="Brenton Z.W."/>
            <person name="Flinn B.S."/>
            <person name="Jenkins J."/>
            <person name="Shu S."/>
            <person name="Flowers D."/>
            <person name="Luo F."/>
            <person name="Wang Y."/>
            <person name="Xia P."/>
            <person name="Barry K."/>
            <person name="Daum C."/>
            <person name="Lipzen A."/>
            <person name="Yoshinaga Y."/>
            <person name="Schmutz J."/>
            <person name="Saski C."/>
            <person name="Vermerris W."/>
            <person name="Kresovich S."/>
        </authorList>
    </citation>
    <scope>NUCLEOTIDE SEQUENCE</scope>
</reference>
<evidence type="ECO:0000313" key="4">
    <source>
        <dbReference type="Proteomes" id="UP000807115"/>
    </source>
</evidence>
<keyword evidence="1" id="KW-0812">Transmembrane</keyword>
<name>A0A921ULF2_SORBI</name>
<evidence type="ECO:0000259" key="2">
    <source>
        <dbReference type="Pfam" id="PF13968"/>
    </source>
</evidence>
<feature type="transmembrane region" description="Helical" evidence="1">
    <location>
        <begin position="280"/>
        <end position="302"/>
    </location>
</feature>